<accession>A0AAX1C7Z3</accession>
<dbReference type="SUPFAM" id="SSF53649">
    <property type="entry name" value="Alkaline phosphatase-like"/>
    <property type="match status" value="1"/>
</dbReference>
<organism evidence="1 2">
    <name type="scientific">Dickeya dianthicola</name>
    <dbReference type="NCBI Taxonomy" id="204039"/>
    <lineage>
        <taxon>Bacteria</taxon>
        <taxon>Pseudomonadati</taxon>
        <taxon>Pseudomonadota</taxon>
        <taxon>Gammaproteobacteria</taxon>
        <taxon>Enterobacterales</taxon>
        <taxon>Pectobacteriaceae</taxon>
        <taxon>Dickeya</taxon>
    </lineage>
</organism>
<comment type="caution">
    <text evidence="1">The sequence shown here is derived from an EMBL/GenBank/DDBJ whole genome shotgun (WGS) entry which is preliminary data.</text>
</comment>
<dbReference type="Proteomes" id="UP000245055">
    <property type="component" value="Unassembled WGS sequence"/>
</dbReference>
<proteinExistence type="predicted"/>
<sequence length="363" mass="41135">MELDMYLSPVTGLIPDISLTRHIIRDKLYHKKAGAQQKSVIIFAVDGVPFRLAKQYWPSAPQKIMLRSLFPTTTSSVWLTIVSGDKPSIHGVPGVVFRPESNTESLINIFQYQGALGYTPQESIFSDAAKQGITPLVISGDLECHISSWQRSLLCHAHEITGFPIYQSEKYKQGKLSSRQALNTIRQAINETLNSLKEPALIWYFIDLDLHIHHHGYDPHTMAMLTGIDELAQQLTRQGLRVIAHSDHGLVETTHSEYIENVMQNAMDKYAATMGGAGRTRWLYTRQYQDAFRFLRQALPADILLAKKPQSPTASPNLFTDRLGDIIMISRGNTFICPPSYHYEHGSLTIDEVFVPLFFWHRE</sequence>
<dbReference type="InterPro" id="IPR002591">
    <property type="entry name" value="Phosphodiest/P_Trfase"/>
</dbReference>
<name>A0AAX1C7Z3_9GAMM</name>
<gene>
    <name evidence="1" type="ORF">DF213_08675</name>
</gene>
<dbReference type="Gene3D" id="3.40.720.10">
    <property type="entry name" value="Alkaline Phosphatase, subunit A"/>
    <property type="match status" value="1"/>
</dbReference>
<reference evidence="1 2" key="1">
    <citation type="submission" date="2018-05" db="EMBL/GenBank/DDBJ databases">
        <title>Genomic diversity of pathogens causing Blackleg of Potato in Pakistan.</title>
        <authorList>
            <person name="Sarfraz S."/>
            <person name="Riaz K."/>
            <person name="Oulghazi S."/>
            <person name="Cigna J."/>
            <person name="Sahi S.T."/>
            <person name="Khan S.H."/>
            <person name="Hameed A."/>
            <person name="Faure D."/>
        </authorList>
    </citation>
    <scope>NUCLEOTIDE SEQUENCE [LARGE SCALE GENOMIC DNA]</scope>
    <source>
        <strain evidence="1 2">SS70</strain>
    </source>
</reference>
<dbReference type="InterPro" id="IPR017850">
    <property type="entry name" value="Alkaline_phosphatase_core_sf"/>
</dbReference>
<dbReference type="Pfam" id="PF01663">
    <property type="entry name" value="Phosphodiest"/>
    <property type="match status" value="1"/>
</dbReference>
<evidence type="ECO:0008006" key="3">
    <source>
        <dbReference type="Google" id="ProtNLM"/>
    </source>
</evidence>
<dbReference type="AlphaFoldDB" id="A0AAX1C7Z3"/>
<evidence type="ECO:0000313" key="1">
    <source>
        <dbReference type="EMBL" id="PWD74157.1"/>
    </source>
</evidence>
<evidence type="ECO:0000313" key="2">
    <source>
        <dbReference type="Proteomes" id="UP000245055"/>
    </source>
</evidence>
<dbReference type="EMBL" id="QESZ01000011">
    <property type="protein sequence ID" value="PWD74157.1"/>
    <property type="molecule type" value="Genomic_DNA"/>
</dbReference>
<protein>
    <recommendedName>
        <fullName evidence="3">Phosphonoacetate hydrolase</fullName>
    </recommendedName>
</protein>